<reference evidence="1 2" key="1">
    <citation type="submission" date="2018-10" db="EMBL/GenBank/DDBJ databases">
        <title>Draft genome sequence of Bacillus salarius IM0101, isolated from a hypersaline soil in Inner Mongolia, China.</title>
        <authorList>
            <person name="Yamprayoonswat W."/>
            <person name="Boonvisut S."/>
            <person name="Jumpathong W."/>
            <person name="Sittihan S."/>
            <person name="Ruangsuj P."/>
            <person name="Wanthongcharoen S."/>
            <person name="Thongpramul N."/>
            <person name="Pimmason S."/>
            <person name="Yu B."/>
            <person name="Yasawong M."/>
        </authorList>
    </citation>
    <scope>NUCLEOTIDE SEQUENCE [LARGE SCALE GENOMIC DNA]</scope>
    <source>
        <strain evidence="1 2">IM0101</strain>
    </source>
</reference>
<dbReference type="EMBL" id="RBVX01000004">
    <property type="protein sequence ID" value="RSL34163.1"/>
    <property type="molecule type" value="Genomic_DNA"/>
</dbReference>
<evidence type="ECO:0000313" key="2">
    <source>
        <dbReference type="Proteomes" id="UP000275076"/>
    </source>
</evidence>
<evidence type="ECO:0000313" key="1">
    <source>
        <dbReference type="EMBL" id="RSL34163.1"/>
    </source>
</evidence>
<dbReference type="Pfam" id="PF08868">
    <property type="entry name" value="YugN"/>
    <property type="match status" value="1"/>
</dbReference>
<dbReference type="AlphaFoldDB" id="A0A3R9WV57"/>
<proteinExistence type="predicted"/>
<comment type="caution">
    <text evidence="1">The sequence shown here is derived from an EMBL/GenBank/DDBJ whole genome shotgun (WGS) entry which is preliminary data.</text>
</comment>
<accession>A0A3R9WV57</accession>
<dbReference type="Gene3D" id="3.30.310.100">
    <property type="entry name" value="YugN-like"/>
    <property type="match status" value="1"/>
</dbReference>
<dbReference type="OrthoDB" id="2988890at2"/>
<dbReference type="InterPro" id="IPR014967">
    <property type="entry name" value="Uncharacterised_YugN-like"/>
</dbReference>
<sequence>MLEIQSKLEGHQFVLNDLEKKLKPLGYDIGGGWEYDHGYFDYKMSDEGGYQFFRLPFQSVGGELDQKGVKVELGRPFVLTHQYQEGIDHSVEEPYNSVVNQFQEPTNQDADVPTAFMEQGERLKKELEDLLLT</sequence>
<dbReference type="RefSeq" id="WP_125554988.1">
    <property type="nucleotide sequence ID" value="NZ_RBVX01000004.1"/>
</dbReference>
<name>A0A3R9WV57_9BACI</name>
<keyword evidence="2" id="KW-1185">Reference proteome</keyword>
<gene>
    <name evidence="1" type="ORF">D7Z54_06245</name>
</gene>
<evidence type="ECO:0008006" key="3">
    <source>
        <dbReference type="Google" id="ProtNLM"/>
    </source>
</evidence>
<dbReference type="SUPFAM" id="SSF160755">
    <property type="entry name" value="YugN-like"/>
    <property type="match status" value="1"/>
</dbReference>
<protein>
    <recommendedName>
        <fullName evidence="3">YugN-like family protein</fullName>
    </recommendedName>
</protein>
<dbReference type="Proteomes" id="UP000275076">
    <property type="component" value="Unassembled WGS sequence"/>
</dbReference>
<organism evidence="1 2">
    <name type="scientific">Salibacterium salarium</name>
    <dbReference type="NCBI Taxonomy" id="284579"/>
    <lineage>
        <taxon>Bacteria</taxon>
        <taxon>Bacillati</taxon>
        <taxon>Bacillota</taxon>
        <taxon>Bacilli</taxon>
        <taxon>Bacillales</taxon>
        <taxon>Bacillaceae</taxon>
    </lineage>
</organism>
<dbReference type="InterPro" id="IPR036491">
    <property type="entry name" value="YugN-like_sf"/>
</dbReference>